<evidence type="ECO:0000259" key="2">
    <source>
        <dbReference type="Pfam" id="PF21719"/>
    </source>
</evidence>
<feature type="compositionally biased region" description="Polar residues" evidence="1">
    <location>
        <begin position="867"/>
        <end position="882"/>
    </location>
</feature>
<dbReference type="GO" id="GO:0034198">
    <property type="term" value="P:cellular response to amino acid starvation"/>
    <property type="evidence" value="ECO:0007669"/>
    <property type="project" value="TreeGrafter"/>
</dbReference>
<gene>
    <name evidence="3" type="ORF">SSLN_LOCUS7272</name>
</gene>
<proteinExistence type="predicted"/>
<dbReference type="STRING" id="70667.A0A183SSS4"/>
<dbReference type="WBParaSite" id="SSLN_0000752501-mRNA-1">
    <property type="protein sequence ID" value="SSLN_0000752501-mRNA-1"/>
    <property type="gene ID" value="SSLN_0000752501"/>
</dbReference>
<evidence type="ECO:0000313" key="4">
    <source>
        <dbReference type="Proteomes" id="UP000275846"/>
    </source>
</evidence>
<dbReference type="AlphaFoldDB" id="A0A183SSS4"/>
<reference evidence="3 4" key="2">
    <citation type="submission" date="2018-11" db="EMBL/GenBank/DDBJ databases">
        <authorList>
            <consortium name="Pathogen Informatics"/>
        </authorList>
    </citation>
    <scope>NUCLEOTIDE SEQUENCE [LARGE SCALE GENOMIC DNA]</scope>
    <source>
        <strain evidence="3 4">NST_G2</strain>
    </source>
</reference>
<dbReference type="OrthoDB" id="341486at2759"/>
<sequence>MGKCLKVYDISGVAQSDVTLISEAEADKLLAELHLLPPNFQCCLRLLFEGWLGVLLADSTFVKVFNTQLPFSQPMEESEQSLLELRAMCSREPESPLVSFVWHATVVNCIIAIDQTGCFNVAQVNERPTVGWTCNQTLIWSSGPYWLSFNRLGLSGSAGNVIRTASTHALPPVTPPLTAVVVSSAISNLATAVPSEQISAAIANHVTELVELFECDIAAVMRKRAVMGYGLGMEPVKYSDIVADDGQLRSMWIWIQSQVTVPAPPCGAAYRGHRRNQAVELGYREDNITTEPNQLEVQIRRNGGYVVGFLLRNGGYVVGFFLRNGGYVVGFLLKNGGYDVGFLLRFFRVEQVSSLNECGWKYLPSLCLQEDRLRRCRVHANLCGDGVTASVDDYGMIGSSTAAAANLAPATRAAIRCQGAVTILCGETSGASEMIEQPEWKGIDAHLSFPRYHSSGRSRVLRLCMWPLNEPTEVTRLVFKSVCDAFEFERAAAMALINLNFDWALSFLNRAPKARQNLLQGQNAAPQVHETDTSQSASETDLVALALAGFSDPCNPLWRNTCADLSARLKDPYLRVMLNFLMCRGGDFKGILENEDLRLIDRLAFACLYLNDDDLRQFVCTTCNRMVKAGRLDAVLLTGLVSADFIDLVQHYLNRTGDVQTAAIVGLHACALSTPSGSQASVATQRLLAGTAAATYSTVGRYPSASTVSAPSPAQLMATAANPLSSTMRLRQRATDKEATAQSAESITQGVSVVQLGGRRLANWIHRLVCPQPLLAPAYDKRQFGRRFRRGPPSAKPMSLLSFIFSYRDLLDRWRMWFHRADFDNYYRSRLVAHFVVSTAASTASATSRPSVPPTPQPTPAYRAEDPNTSAESTSTGTSHATDPSFAVFVSDEGASARAAAPKPTAPSVTRIRTVGLPAAASQSSSSQIFVACTFCGWRLGNVVRSTQRLPSGLGSGLPRLSTASTMTMSVSAATTEAPHSTAGTGDLQMHGGGGKQTICWHCRKPLPRCSICLMHLGSVIGSESTTPTAIAADLPGGRLRTDLSPSARNVHQIDMAVDAVCVGAPSFEGFSCLLGVSHGNHFGCVPIEAVVTVHDVRKHEGQGIASADGQFMFVYAGPKLSTRVAYVSARVICTRNAVNYIRLLLFYCGVFDSL</sequence>
<dbReference type="InterPro" id="IPR037593">
    <property type="entry name" value="MIOS/Sea4"/>
</dbReference>
<organism evidence="5">
    <name type="scientific">Schistocephalus solidus</name>
    <name type="common">Tapeworm</name>
    <dbReference type="NCBI Taxonomy" id="70667"/>
    <lineage>
        <taxon>Eukaryota</taxon>
        <taxon>Metazoa</taxon>
        <taxon>Spiralia</taxon>
        <taxon>Lophotrochozoa</taxon>
        <taxon>Platyhelminthes</taxon>
        <taxon>Cestoda</taxon>
        <taxon>Eucestoda</taxon>
        <taxon>Diphyllobothriidea</taxon>
        <taxon>Diphyllobothriidae</taxon>
        <taxon>Schistocephalus</taxon>
    </lineage>
</organism>
<dbReference type="PANTHER" id="PTHR16453:SF9">
    <property type="entry name" value="GATOR COMPLEX PROTEIN MIOS"/>
    <property type="match status" value="1"/>
</dbReference>
<reference evidence="5" key="1">
    <citation type="submission" date="2016-06" db="UniProtKB">
        <authorList>
            <consortium name="WormBaseParasite"/>
        </authorList>
    </citation>
    <scope>IDENTIFICATION</scope>
</reference>
<accession>A0A183SSS4</accession>
<keyword evidence="4" id="KW-1185">Reference proteome</keyword>
<evidence type="ECO:0000313" key="3">
    <source>
        <dbReference type="EMBL" id="VDL93657.1"/>
    </source>
</evidence>
<name>A0A183SSS4_SCHSO</name>
<dbReference type="Pfam" id="PF21719">
    <property type="entry name" value="MIOS_a-sol"/>
    <property type="match status" value="1"/>
</dbReference>
<dbReference type="InterPro" id="IPR049092">
    <property type="entry name" value="MIOS_a-sol"/>
</dbReference>
<feature type="region of interest" description="Disordered" evidence="1">
    <location>
        <begin position="845"/>
        <end position="883"/>
    </location>
</feature>
<dbReference type="GO" id="GO:0005737">
    <property type="term" value="C:cytoplasm"/>
    <property type="evidence" value="ECO:0007669"/>
    <property type="project" value="TreeGrafter"/>
</dbReference>
<dbReference type="Proteomes" id="UP000275846">
    <property type="component" value="Unassembled WGS sequence"/>
</dbReference>
<protein>
    <submittedName>
        <fullName evidence="5">Zinc_ribbon_16 domain-containing protein</fullName>
    </submittedName>
</protein>
<evidence type="ECO:0000313" key="5">
    <source>
        <dbReference type="WBParaSite" id="SSLN_0000752501-mRNA-1"/>
    </source>
</evidence>
<dbReference type="EMBL" id="UYSU01034069">
    <property type="protein sequence ID" value="VDL93657.1"/>
    <property type="molecule type" value="Genomic_DNA"/>
</dbReference>
<evidence type="ECO:0000256" key="1">
    <source>
        <dbReference type="SAM" id="MobiDB-lite"/>
    </source>
</evidence>
<dbReference type="PANTHER" id="PTHR16453">
    <property type="entry name" value="WD40 DOMAIN-CONTAINING PROTEIN MIO FAMILY MEMBER"/>
    <property type="match status" value="1"/>
</dbReference>
<dbReference type="GO" id="GO:1904263">
    <property type="term" value="P:positive regulation of TORC1 signaling"/>
    <property type="evidence" value="ECO:0007669"/>
    <property type="project" value="TreeGrafter"/>
</dbReference>
<feature type="domain" description="MIOS-like alpha-solenoid" evidence="2">
    <location>
        <begin position="412"/>
        <end position="609"/>
    </location>
</feature>